<feature type="domain" description="Polysaccharide biosynthesis protein CapD-like" evidence="3">
    <location>
        <begin position="268"/>
        <end position="422"/>
    </location>
</feature>
<keyword evidence="2" id="KW-1133">Transmembrane helix</keyword>
<dbReference type="Proteomes" id="UP000325606">
    <property type="component" value="Chromosome"/>
</dbReference>
<gene>
    <name evidence="4" type="ORF">F5I99_05235</name>
</gene>
<dbReference type="CDD" id="cd05237">
    <property type="entry name" value="UDP_invert_4-6DH_SDR_e"/>
    <property type="match status" value="1"/>
</dbReference>
<keyword evidence="5" id="KW-1185">Reference proteome</keyword>
<dbReference type="Gene3D" id="3.40.50.720">
    <property type="entry name" value="NAD(P)-binding Rossmann-like Domain"/>
    <property type="match status" value="3"/>
</dbReference>
<dbReference type="KEGG" id="nik:F5I99_05235"/>
<evidence type="ECO:0000256" key="1">
    <source>
        <dbReference type="ARBA" id="ARBA00007430"/>
    </source>
</evidence>
<accession>A0A5J6LIU5</accession>
<dbReference type="SUPFAM" id="SSF51735">
    <property type="entry name" value="NAD(P)-binding Rossmann-fold domains"/>
    <property type="match status" value="2"/>
</dbReference>
<keyword evidence="2" id="KW-0812">Transmembrane</keyword>
<dbReference type="InterPro" id="IPR051203">
    <property type="entry name" value="Polysaccharide_Synthase-Rel"/>
</dbReference>
<dbReference type="Pfam" id="PF13727">
    <property type="entry name" value="CoA_binding_3"/>
    <property type="match status" value="1"/>
</dbReference>
<protein>
    <submittedName>
        <fullName evidence="4">Polysaccharide biosynthesis protein</fullName>
    </submittedName>
</protein>
<proteinExistence type="inferred from homology"/>
<evidence type="ECO:0000313" key="4">
    <source>
        <dbReference type="EMBL" id="QEW08507.1"/>
    </source>
</evidence>
<organism evidence="4 5">
    <name type="scientific">Nitrincola iocasae</name>
    <dbReference type="NCBI Taxonomy" id="2614693"/>
    <lineage>
        <taxon>Bacteria</taxon>
        <taxon>Pseudomonadati</taxon>
        <taxon>Pseudomonadota</taxon>
        <taxon>Gammaproteobacteria</taxon>
        <taxon>Oceanospirillales</taxon>
        <taxon>Oceanospirillaceae</taxon>
        <taxon>Nitrincola</taxon>
    </lineage>
</organism>
<dbReference type="AlphaFoldDB" id="A0A5J6LIU5"/>
<feature type="domain" description="Polysaccharide biosynthesis protein CapD-like" evidence="3">
    <location>
        <begin position="468"/>
        <end position="607"/>
    </location>
</feature>
<dbReference type="PANTHER" id="PTHR43318:SF1">
    <property type="entry name" value="POLYSACCHARIDE BIOSYNTHESIS PROTEIN EPSC-RELATED"/>
    <property type="match status" value="1"/>
</dbReference>
<dbReference type="InterPro" id="IPR003869">
    <property type="entry name" value="Polysac_CapD-like"/>
</dbReference>
<reference evidence="4 5" key="1">
    <citation type="submission" date="2019-09" db="EMBL/GenBank/DDBJ databases">
        <title>Nitrincola iocasae sp. nov., a bacterium isolated from the sediment collected at a cold seep field in South China Sea.</title>
        <authorList>
            <person name="Zhang H."/>
            <person name="Wang H."/>
            <person name="Li C."/>
        </authorList>
    </citation>
    <scope>NUCLEOTIDE SEQUENCE [LARGE SCALE GENOMIC DNA]</scope>
    <source>
        <strain evidence="4 5">KXZD1103</strain>
    </source>
</reference>
<comment type="similarity">
    <text evidence="1">Belongs to the polysaccharide synthase family.</text>
</comment>
<dbReference type="InterPro" id="IPR036291">
    <property type="entry name" value="NAD(P)-bd_dom_sf"/>
</dbReference>
<evidence type="ECO:0000256" key="2">
    <source>
        <dbReference type="SAM" id="Phobius"/>
    </source>
</evidence>
<feature type="transmembrane region" description="Helical" evidence="2">
    <location>
        <begin position="65"/>
        <end position="89"/>
    </location>
</feature>
<keyword evidence="2" id="KW-0472">Membrane</keyword>
<dbReference type="Pfam" id="PF02719">
    <property type="entry name" value="Polysacc_synt_2"/>
    <property type="match status" value="2"/>
</dbReference>
<evidence type="ECO:0000313" key="5">
    <source>
        <dbReference type="Proteomes" id="UP000325606"/>
    </source>
</evidence>
<dbReference type="PANTHER" id="PTHR43318">
    <property type="entry name" value="UDP-N-ACETYLGLUCOSAMINE 4,6-DEHYDRATASE"/>
    <property type="match status" value="1"/>
</dbReference>
<dbReference type="EMBL" id="CP044222">
    <property type="protein sequence ID" value="QEW08507.1"/>
    <property type="molecule type" value="Genomic_DNA"/>
</dbReference>
<sequence>MVAADTVALPLALWSAYTLRFADLWPEIYLYPAAWLFVLLPLVGILVFIRLGLYRAVVRYMGAQAIWTVAFGVLILSLLLWAAAFVFHIKPFPRSIPINFALVAMIYVGGSRLLMRSYYHWLLNHYLNKDSVLIYGAGGSGVQLAKALDGSEELSCVGFLDDDASLWGSSVAGFSVYDPASIPELIAERKITSVLLAMPSATPKARKRILDRLADYPVHVRTVPAMHDIVSGESVASLREIEIEDLLGREPVPPMQPLIDASIRDKVVLVTGAGGSIGSEVCRQVLLNRPRTLILYEQSEFALYSIEQKLQQQLHQEPFQVDCIALLGSVCDRSRVQEVLQRFPVQTIYHAAAYKHVPLVEHNILEGIRNNALGTQVIAEAAKRSGVERFVLISTDKAVRPTNVMGATKRLAELILQDLAAGQLTVNYSLAERAPTLVDDDPVGVPVGTSVGTPVGTPVGARSASEPTPTQTIFSMVRFGNVLGSSGSVVPLFRKQIESGGPVTVTHPDITRYFMTIPEAASLVIQAGSMAKGGDVFVLDMGESVRIVDLARRMIRLMGYEVLDEKHPDGEIEIIYSGLRPGEKLFEELLIGEDVVGTEHPKIMRAQEEKLSPQQLAEILVQMNNALKRLDCAEARSLLEQAVSGFKPMSELVDWLAVDSAK</sequence>
<evidence type="ECO:0000259" key="3">
    <source>
        <dbReference type="Pfam" id="PF02719"/>
    </source>
</evidence>
<feature type="transmembrane region" description="Helical" evidence="2">
    <location>
        <begin position="28"/>
        <end position="53"/>
    </location>
</feature>
<name>A0A5J6LIU5_9GAMM</name>